<organism evidence="16 17">
    <name type="scientific">Sphingobium chlorophenolicum L-1</name>
    <dbReference type="NCBI Taxonomy" id="690566"/>
    <lineage>
        <taxon>Bacteria</taxon>
        <taxon>Pseudomonadati</taxon>
        <taxon>Pseudomonadota</taxon>
        <taxon>Alphaproteobacteria</taxon>
        <taxon>Sphingomonadales</taxon>
        <taxon>Sphingomonadaceae</taxon>
        <taxon>Sphingobium</taxon>
    </lineage>
</organism>
<keyword evidence="13" id="KW-0732">Signal</keyword>
<dbReference type="Pfam" id="PF07715">
    <property type="entry name" value="Plug"/>
    <property type="match status" value="1"/>
</dbReference>
<sequence length="776" mass="82926" precursor="true">MKVHFKAATCIASLAIATAAYANDTHGSTSAAAIAPQDDAASGDIIVTAQRREESLQKTALAIEVLSGEALQSGGVKQFTDLTSMIPGVQVGSGGPAAQVYIRGVGDFGATAVSNPAVAFNVDGVYAARPQSVGGQFFDLARVEVLKGPQGTLYGRNASGGAINLIPNRPKLNQFGGDVQLSVQNYDGYSSEVALNIPLVDDVAALRFSYQVVTRDGYLSDGTNDDKHQSARLQLLVKPSDDVSVLLWGNYTHLGGKGMGQALLDPYGNPSQNRPPVSQTLGGYDAWTSITGSQANYLIGLANARYTSLLGPLPTGVNYLNPLTSAGIYQDIDMWSIHSEIAIKLGGVNLTIIPAYQKAILDYSIVPTFLAYTSKAPGYGTENSKTFSLETRLDGELGGLNWVVGAFYYHESQNQPSTASAGYLLNNFHSGRQTTEALAAFGQATYSVTDAIRLTGGLRYTDEKKDLTGSLHGIYYSSTCMTGPLYCHVQDYGGSTSVQRVDWKAGLEVDVAPKSMAYLTVSTGFKSGGPQLADAAPYRPERLLAYELGLKNEFFGNKLQVNLEAFYWDYQDHQEQIIDFDDAGVVGPLIRNAGKAKSYGGAATIMFRPTRSDRFNFAVEYNETKYSSFIYRTPSRFLAPGSLGCAVTTPVPGISEVDCSGFQLAHAPKWSGSAGYTHSFHLANGATVDAAPNLSFASSRWISTSFIPNARDAGYVLLNADLTYSAPSNWSVSAFMRNITNNAVYPAGIPSPYVAGLIGANLSPPRTYGVRLNVKF</sequence>
<evidence type="ECO:0000256" key="9">
    <source>
        <dbReference type="ARBA" id="ARBA00023136"/>
    </source>
</evidence>
<dbReference type="GO" id="GO:0009279">
    <property type="term" value="C:cell outer membrane"/>
    <property type="evidence" value="ECO:0007669"/>
    <property type="project" value="UniProtKB-SubCell"/>
</dbReference>
<evidence type="ECO:0000256" key="7">
    <source>
        <dbReference type="ARBA" id="ARBA00023065"/>
    </source>
</evidence>
<keyword evidence="10 11" id="KW-0998">Cell outer membrane</keyword>
<evidence type="ECO:0000256" key="10">
    <source>
        <dbReference type="ARBA" id="ARBA00023237"/>
    </source>
</evidence>
<evidence type="ECO:0000259" key="15">
    <source>
        <dbReference type="Pfam" id="PF07715"/>
    </source>
</evidence>
<evidence type="ECO:0000256" key="1">
    <source>
        <dbReference type="ARBA" id="ARBA00004571"/>
    </source>
</evidence>
<accession>F6F299</accession>
<dbReference type="AlphaFoldDB" id="F6F299"/>
<evidence type="ECO:0000313" key="17">
    <source>
        <dbReference type="Proteomes" id="UP000007150"/>
    </source>
</evidence>
<dbReference type="InterPro" id="IPR012910">
    <property type="entry name" value="Plug_dom"/>
</dbReference>
<keyword evidence="6" id="KW-0408">Iron</keyword>
<evidence type="ECO:0000256" key="6">
    <source>
        <dbReference type="ARBA" id="ARBA00023004"/>
    </source>
</evidence>
<dbReference type="PANTHER" id="PTHR32552">
    <property type="entry name" value="FERRICHROME IRON RECEPTOR-RELATED"/>
    <property type="match status" value="1"/>
</dbReference>
<evidence type="ECO:0000256" key="4">
    <source>
        <dbReference type="ARBA" id="ARBA00022496"/>
    </source>
</evidence>
<proteinExistence type="inferred from homology"/>
<evidence type="ECO:0000256" key="3">
    <source>
        <dbReference type="ARBA" id="ARBA00022452"/>
    </source>
</evidence>
<dbReference type="HOGENOM" id="CLU_008287_15_0_5"/>
<dbReference type="RefSeq" id="WP_013849852.1">
    <property type="nucleotide sequence ID" value="NC_015594.1"/>
</dbReference>
<keyword evidence="9 11" id="KW-0472">Membrane</keyword>
<protein>
    <submittedName>
        <fullName evidence="16">TonB-dependent receptor</fullName>
    </submittedName>
</protein>
<gene>
    <name evidence="16" type="ORF">Sphch_4050</name>
</gene>
<name>F6F299_SPHCR</name>
<dbReference type="EMBL" id="CP002799">
    <property type="protein sequence ID" value="AEG51629.1"/>
    <property type="molecule type" value="Genomic_DNA"/>
</dbReference>
<keyword evidence="3 11" id="KW-1134">Transmembrane beta strand</keyword>
<dbReference type="InterPro" id="IPR000531">
    <property type="entry name" value="Beta-barrel_TonB"/>
</dbReference>
<evidence type="ECO:0000259" key="14">
    <source>
        <dbReference type="Pfam" id="PF00593"/>
    </source>
</evidence>
<dbReference type="InterPro" id="IPR039426">
    <property type="entry name" value="TonB-dep_rcpt-like"/>
</dbReference>
<comment type="similarity">
    <text evidence="11 12">Belongs to the TonB-dependent receptor family.</text>
</comment>
<reference evidence="16 17" key="1">
    <citation type="submission" date="2011-05" db="EMBL/GenBank/DDBJ databases">
        <title>Complete sequence of chromosome 2 of Sphingobium chlorophenolicum L-1.</title>
        <authorList>
            <consortium name="US DOE Joint Genome Institute"/>
            <person name="Lucas S."/>
            <person name="Han J."/>
            <person name="Lapidus A."/>
            <person name="Cheng J.-F."/>
            <person name="Goodwin L."/>
            <person name="Pitluck S."/>
            <person name="Peters L."/>
            <person name="Daligault H."/>
            <person name="Han C."/>
            <person name="Tapia R."/>
            <person name="Land M."/>
            <person name="Hauser L."/>
            <person name="Kyrpides N."/>
            <person name="Ivanova N."/>
            <person name="Pagani I."/>
            <person name="Turner P."/>
            <person name="Copley S."/>
            <person name="Woyke T."/>
        </authorList>
    </citation>
    <scope>NUCLEOTIDE SEQUENCE [LARGE SCALE GENOMIC DNA]</scope>
    <source>
        <strain evidence="16 17">L-1</strain>
    </source>
</reference>
<keyword evidence="7" id="KW-0406">Ion transport</keyword>
<dbReference type="KEGG" id="sch:Sphch_4050"/>
<dbReference type="GO" id="GO:0006826">
    <property type="term" value="P:iron ion transport"/>
    <property type="evidence" value="ECO:0007669"/>
    <property type="project" value="UniProtKB-KW"/>
</dbReference>
<dbReference type="STRING" id="690566.Sphch_4050"/>
<evidence type="ECO:0000256" key="11">
    <source>
        <dbReference type="PROSITE-ProRule" id="PRU01360"/>
    </source>
</evidence>
<evidence type="ECO:0000256" key="5">
    <source>
        <dbReference type="ARBA" id="ARBA00022692"/>
    </source>
</evidence>
<evidence type="ECO:0000256" key="12">
    <source>
        <dbReference type="RuleBase" id="RU003357"/>
    </source>
</evidence>
<dbReference type="InterPro" id="IPR036942">
    <property type="entry name" value="Beta-barrel_TonB_sf"/>
</dbReference>
<keyword evidence="5 11" id="KW-0812">Transmembrane</keyword>
<feature type="domain" description="TonB-dependent receptor plug" evidence="15">
    <location>
        <begin position="56"/>
        <end position="162"/>
    </location>
</feature>
<dbReference type="Proteomes" id="UP000007150">
    <property type="component" value="Chromosome 2"/>
</dbReference>
<dbReference type="Pfam" id="PF00593">
    <property type="entry name" value="TonB_dep_Rec_b-barrel"/>
    <property type="match status" value="1"/>
</dbReference>
<dbReference type="SUPFAM" id="SSF56935">
    <property type="entry name" value="Porins"/>
    <property type="match status" value="1"/>
</dbReference>
<dbReference type="PROSITE" id="PS52016">
    <property type="entry name" value="TONB_DEPENDENT_REC_3"/>
    <property type="match status" value="1"/>
</dbReference>
<feature type="signal peptide" evidence="13">
    <location>
        <begin position="1"/>
        <end position="22"/>
    </location>
</feature>
<dbReference type="PANTHER" id="PTHR32552:SF81">
    <property type="entry name" value="TONB-DEPENDENT OUTER MEMBRANE RECEPTOR"/>
    <property type="match status" value="1"/>
</dbReference>
<evidence type="ECO:0000313" key="16">
    <source>
        <dbReference type="EMBL" id="AEG51629.1"/>
    </source>
</evidence>
<evidence type="ECO:0000256" key="8">
    <source>
        <dbReference type="ARBA" id="ARBA00023077"/>
    </source>
</evidence>
<keyword evidence="17" id="KW-1185">Reference proteome</keyword>
<dbReference type="Gene3D" id="2.40.170.20">
    <property type="entry name" value="TonB-dependent receptor, beta-barrel domain"/>
    <property type="match status" value="1"/>
</dbReference>
<keyword evidence="16" id="KW-0675">Receptor</keyword>
<evidence type="ECO:0000256" key="2">
    <source>
        <dbReference type="ARBA" id="ARBA00022448"/>
    </source>
</evidence>
<evidence type="ECO:0000256" key="13">
    <source>
        <dbReference type="SAM" id="SignalP"/>
    </source>
</evidence>
<keyword evidence="4" id="KW-0410">Iron transport</keyword>
<comment type="subcellular location">
    <subcellularLocation>
        <location evidence="1 11">Cell outer membrane</location>
        <topology evidence="1 11">Multi-pass membrane protein</topology>
    </subcellularLocation>
</comment>
<feature type="chain" id="PRO_5003333993" evidence="13">
    <location>
        <begin position="23"/>
        <end position="776"/>
    </location>
</feature>
<keyword evidence="8 12" id="KW-0798">TonB box</keyword>
<keyword evidence="2 11" id="KW-0813">Transport</keyword>
<feature type="domain" description="TonB-dependent receptor-like beta-barrel" evidence="14">
    <location>
        <begin position="324"/>
        <end position="739"/>
    </location>
</feature>